<evidence type="ECO:0000313" key="1">
    <source>
        <dbReference type="EMBL" id="GMH04766.1"/>
    </source>
</evidence>
<evidence type="ECO:0000313" key="2">
    <source>
        <dbReference type="Proteomes" id="UP001279734"/>
    </source>
</evidence>
<gene>
    <name evidence="1" type="ORF">Nepgr_006606</name>
</gene>
<proteinExistence type="predicted"/>
<reference evidence="1" key="1">
    <citation type="submission" date="2023-05" db="EMBL/GenBank/DDBJ databases">
        <title>Nepenthes gracilis genome sequencing.</title>
        <authorList>
            <person name="Fukushima K."/>
        </authorList>
    </citation>
    <scope>NUCLEOTIDE SEQUENCE</scope>
    <source>
        <strain evidence="1">SING2019-196</strain>
    </source>
</reference>
<name>A0AAD3S5J1_NEPGR</name>
<comment type="caution">
    <text evidence="1">The sequence shown here is derived from an EMBL/GenBank/DDBJ whole genome shotgun (WGS) entry which is preliminary data.</text>
</comment>
<accession>A0AAD3S5J1</accession>
<dbReference type="Proteomes" id="UP001279734">
    <property type="component" value="Unassembled WGS sequence"/>
</dbReference>
<keyword evidence="2" id="KW-1185">Reference proteome</keyword>
<organism evidence="1 2">
    <name type="scientific">Nepenthes gracilis</name>
    <name type="common">Slender pitcher plant</name>
    <dbReference type="NCBI Taxonomy" id="150966"/>
    <lineage>
        <taxon>Eukaryota</taxon>
        <taxon>Viridiplantae</taxon>
        <taxon>Streptophyta</taxon>
        <taxon>Embryophyta</taxon>
        <taxon>Tracheophyta</taxon>
        <taxon>Spermatophyta</taxon>
        <taxon>Magnoliopsida</taxon>
        <taxon>eudicotyledons</taxon>
        <taxon>Gunneridae</taxon>
        <taxon>Pentapetalae</taxon>
        <taxon>Caryophyllales</taxon>
        <taxon>Nepenthaceae</taxon>
        <taxon>Nepenthes</taxon>
    </lineage>
</organism>
<dbReference type="EMBL" id="BSYO01000005">
    <property type="protein sequence ID" value="GMH04766.1"/>
    <property type="molecule type" value="Genomic_DNA"/>
</dbReference>
<dbReference type="AlphaFoldDB" id="A0AAD3S5J1"/>
<sequence>MGFLSGLVWVKCPVGVFCQAWLHFIGLLSKRRVGNVYFLLGMGSFSKKFAGMSPFDRLVTLADLVSFAQYDVSSHNVVSCRFDNKKKVSRLGMRYSSLKCRFAFHAQTDGLFGIPDMDWPGRYGSDGLALSLCLDGLGLIFFAIRMLHGSLIAEIPISAGLLAWLHSVLAYRADVEVCAFIPTLVAASLDWSGCYPIPNIMFCVHLCSEWKPALFHPVGFIIHFPVWFPADWTELKVLLHYGSPVLAASLDRSGRTCPLLIFAFFCP</sequence>
<protein>
    <submittedName>
        <fullName evidence="1">Uncharacterized protein</fullName>
    </submittedName>
</protein>